<accession>A0ACA9UW97</accession>
<proteinExistence type="predicted"/>
<sequence length="910" mass="103632">MMASTAGEQTIAPPANEDASVPIGHLPSLSRSQTFRTFTSGMESGDRHSPVSGDSLDSNSETDSRGRSTPPQVAFRRPGRVTHVRVRLPVEPEPGIERIVVTTPLPLPRRKTAMKKAIVVYYDIPEGSVEESADPFIGGKSGPPNINQRPWLVQFNSSFLVSCIAKVMGFKVEGSTTTHVELVPFEKGYISLLAEWTEKLQTDQSLDNQPKIKLLQDLLEVIRVDLGSVLEIRRSLLERKLKTVSFENIWYLFQPGTIVWCKDQGREQLYTVYEVMGDQDQLGANNYRSQSRASSYRRTPASSARFYQSSYDDAYNYHAHNPSQSDYDQENNHSRTGDLQEDAEYPPFMLKCYYAVYDGALIGPACRDLSIPYFSGEKAVIDLPVYPINHHPEEATILHRFQERGRKLLSWKGHLHYEGPTLPPPHGYTSGFPFWSEEVDQEVYADPKTGYRFMNPRHRPVMSKPAEGPFIGMTIRTEGELSKIGTRAEVLSQFREASLDRQRSTLFLRSQPIGCRIVSREKALELKGYLQLLPYQVLCFIFRKRCWSYLDVDLLRQIDKSEDAANSGFNDLVIPDTYRDLLISVIESYSPNSKLRRDASQPKISSQMDIIRGKGRGLIILLHGPPGVGKTSTAETIAAYTKRPLYVLTSGDIGLTSSDIEANLSYHFNLASSWGCIMLIDEADVFLMKRDWHDIERNALVSVFLRVLEYYSGILFLTTNRTGVIDEAFKSRMHLYLRYPSIDLNSTKLIWGKLLDRIARENKENKIKIEFDRSALLKYASEHFESHKEKRTTWNARQIRNAFQTAIALSQYDRVHMLEDNGLTEEEAEERGGRFMRVELKSEYFEKIAESAKDFYTFMAGLKGGTDDQMALEEGLRDDSFDPSERMAKKQYYGLLSRRGKLPLDHNSTM</sequence>
<evidence type="ECO:0000313" key="2">
    <source>
        <dbReference type="Proteomes" id="UP000836387"/>
    </source>
</evidence>
<keyword evidence="2" id="KW-1185">Reference proteome</keyword>
<reference evidence="1" key="2">
    <citation type="submission" date="2021-10" db="EMBL/GenBank/DDBJ databases">
        <authorList>
            <person name="Piombo E."/>
        </authorList>
    </citation>
    <scope>NUCLEOTIDE SEQUENCE</scope>
</reference>
<name>A0ACA9UW97_BIOOC</name>
<protein>
    <submittedName>
        <fullName evidence="1">Uncharacterized protein</fullName>
    </submittedName>
</protein>
<organism evidence="1 2">
    <name type="scientific">Clonostachys rosea f. rosea IK726</name>
    <dbReference type="NCBI Taxonomy" id="1349383"/>
    <lineage>
        <taxon>Eukaryota</taxon>
        <taxon>Fungi</taxon>
        <taxon>Dikarya</taxon>
        <taxon>Ascomycota</taxon>
        <taxon>Pezizomycotina</taxon>
        <taxon>Sordariomycetes</taxon>
        <taxon>Hypocreomycetidae</taxon>
        <taxon>Hypocreales</taxon>
        <taxon>Bionectriaceae</taxon>
        <taxon>Clonostachys</taxon>
    </lineage>
</organism>
<dbReference type="EMBL" id="CADEHS020000645">
    <property type="protein sequence ID" value="CAG9956795.1"/>
    <property type="molecule type" value="Genomic_DNA"/>
</dbReference>
<reference evidence="1" key="1">
    <citation type="submission" date="2020-04" db="EMBL/GenBank/DDBJ databases">
        <authorList>
            <person name="Broberg M."/>
        </authorList>
    </citation>
    <scope>NUCLEOTIDE SEQUENCE</scope>
</reference>
<evidence type="ECO:0000313" key="1">
    <source>
        <dbReference type="EMBL" id="CAG9956795.1"/>
    </source>
</evidence>
<gene>
    <name evidence="1" type="ORF">CRV2_00008707</name>
</gene>
<comment type="caution">
    <text evidence="1">The sequence shown here is derived from an EMBL/GenBank/DDBJ whole genome shotgun (WGS) entry which is preliminary data.</text>
</comment>
<dbReference type="Proteomes" id="UP000836387">
    <property type="component" value="Unassembled WGS sequence"/>
</dbReference>